<feature type="transmembrane region" description="Helical" evidence="1">
    <location>
        <begin position="72"/>
        <end position="91"/>
    </location>
</feature>
<name>A0A9N9RSF3_9DIPT</name>
<dbReference type="PANTHER" id="PTHR12242">
    <property type="entry name" value="OS02G0130600 PROTEIN-RELATED"/>
    <property type="match status" value="1"/>
</dbReference>
<dbReference type="AlphaFoldDB" id="A0A9N9RSF3"/>
<keyword evidence="3" id="KW-1185">Reference proteome</keyword>
<gene>
    <name evidence="2" type="ORF">CHIRRI_LOCUS5092</name>
</gene>
<reference evidence="2" key="2">
    <citation type="submission" date="2022-10" db="EMBL/GenBank/DDBJ databases">
        <authorList>
            <consortium name="ENA_rothamsted_submissions"/>
            <consortium name="culmorum"/>
            <person name="King R."/>
        </authorList>
    </citation>
    <scope>NUCLEOTIDE SEQUENCE</scope>
</reference>
<keyword evidence="1" id="KW-0472">Membrane</keyword>
<protein>
    <recommendedName>
        <fullName evidence="4">Protein rolling stone</fullName>
    </recommendedName>
</protein>
<feature type="transmembrane region" description="Helical" evidence="1">
    <location>
        <begin position="192"/>
        <end position="210"/>
    </location>
</feature>
<evidence type="ECO:0000313" key="3">
    <source>
        <dbReference type="Proteomes" id="UP001153620"/>
    </source>
</evidence>
<feature type="transmembrane region" description="Helical" evidence="1">
    <location>
        <begin position="111"/>
        <end position="138"/>
    </location>
</feature>
<evidence type="ECO:0000313" key="2">
    <source>
        <dbReference type="EMBL" id="CAG9802177.1"/>
    </source>
</evidence>
<dbReference type="GO" id="GO:0016020">
    <property type="term" value="C:membrane"/>
    <property type="evidence" value="ECO:0007669"/>
    <property type="project" value="TreeGrafter"/>
</dbReference>
<feature type="transmembrane region" description="Helical" evidence="1">
    <location>
        <begin position="265"/>
        <end position="293"/>
    </location>
</feature>
<evidence type="ECO:0000256" key="1">
    <source>
        <dbReference type="SAM" id="Phobius"/>
    </source>
</evidence>
<reference evidence="2" key="1">
    <citation type="submission" date="2022-01" db="EMBL/GenBank/DDBJ databases">
        <authorList>
            <person name="King R."/>
        </authorList>
    </citation>
    <scope>NUCLEOTIDE SEQUENCE</scope>
</reference>
<feature type="transmembrane region" description="Helical" evidence="1">
    <location>
        <begin position="159"/>
        <end position="180"/>
    </location>
</feature>
<dbReference type="PANTHER" id="PTHR12242:SF49">
    <property type="entry name" value="HEADBUTT, ISOFORM E"/>
    <property type="match status" value="1"/>
</dbReference>
<dbReference type="InterPro" id="IPR049352">
    <property type="entry name" value="Rost"/>
</dbReference>
<organism evidence="2 3">
    <name type="scientific">Chironomus riparius</name>
    <dbReference type="NCBI Taxonomy" id="315576"/>
    <lineage>
        <taxon>Eukaryota</taxon>
        <taxon>Metazoa</taxon>
        <taxon>Ecdysozoa</taxon>
        <taxon>Arthropoda</taxon>
        <taxon>Hexapoda</taxon>
        <taxon>Insecta</taxon>
        <taxon>Pterygota</taxon>
        <taxon>Neoptera</taxon>
        <taxon>Endopterygota</taxon>
        <taxon>Diptera</taxon>
        <taxon>Nematocera</taxon>
        <taxon>Chironomoidea</taxon>
        <taxon>Chironomidae</taxon>
        <taxon>Chironominae</taxon>
        <taxon>Chironomus</taxon>
    </lineage>
</organism>
<accession>A0A9N9RSF3</accession>
<dbReference type="Proteomes" id="UP001153620">
    <property type="component" value="Chromosome 2"/>
</dbReference>
<proteinExistence type="predicted"/>
<keyword evidence="1" id="KW-0812">Transmembrane</keyword>
<keyword evidence="1" id="KW-1133">Transmembrane helix</keyword>
<dbReference type="EMBL" id="OU895878">
    <property type="protein sequence ID" value="CAG9802177.1"/>
    <property type="molecule type" value="Genomic_DNA"/>
</dbReference>
<dbReference type="Pfam" id="PF21534">
    <property type="entry name" value="Rost"/>
    <property type="match status" value="1"/>
</dbReference>
<feature type="transmembrane region" description="Helical" evidence="1">
    <location>
        <begin position="222"/>
        <end position="241"/>
    </location>
</feature>
<evidence type="ECO:0008006" key="4">
    <source>
        <dbReference type="Google" id="ProtNLM"/>
    </source>
</evidence>
<sequence length="330" mass="38350">MGIKRCEGTNTYDEISKSPFQFHLRLLSVCKGEKDLKKNMVTRLWKGLSSGLKTEDIASLHISQWQSHKKVLLLYLFYRWICAIIFLTMIVCSVIEIGRGGEKFEHHYAKWWIYLTHWTVLICVLQGWLAAVICTKALMDNNRDYEFVLQTKVGYVQQFYWICYSVGTVYAFIVTFLYWTTVYDPEVDTFDLINFFVHSVLAVIMFSDLLLVGHPVRMDPDLYFSTGLGLAYSIFSLIYYLCGGTDRQNDPIIYPLVNWEKPGKTIVVCVGAIFFVVIVHILCCCVCKIRYLIHKKIFVKKEKKLNTCKEHAKMLSEQKDFTIPSVLDLK</sequence>
<dbReference type="OrthoDB" id="419711at2759"/>